<dbReference type="Pfam" id="PF00106">
    <property type="entry name" value="adh_short"/>
    <property type="match status" value="1"/>
</dbReference>
<dbReference type="GO" id="GO:0016491">
    <property type="term" value="F:oxidoreductase activity"/>
    <property type="evidence" value="ECO:0007669"/>
    <property type="project" value="UniProtKB-KW"/>
</dbReference>
<dbReference type="AlphaFoldDB" id="A0A7V4WUY5"/>
<sequence length="255" mass="28335">MDKSILITGAASGIGKAAAELFLKKGWFVGLYDLNETEIEKLKRKLGEENACYGKVDVSDENSVKRMLAHFDQHSSGRFDILFNSAGLFATGHFETVGLEQHRQIAKVNLTGIINCTYLAFPLLKKHAPARVINMASGSALYGTPDMASYSATKFAVRGLTEALNIEWERHNIHVCDIIPPFVDTPMVQNVEKTHSMRLLGINLTAQDVAATVWKAAHSKKVHYVMTAQFKFLWNFSGFLPGRLNRFVAKKIAGY</sequence>
<dbReference type="EMBL" id="DRQG01000033">
    <property type="protein sequence ID" value="HGY54811.1"/>
    <property type="molecule type" value="Genomic_DNA"/>
</dbReference>
<evidence type="ECO:0000256" key="2">
    <source>
        <dbReference type="ARBA" id="ARBA00023002"/>
    </source>
</evidence>
<evidence type="ECO:0000313" key="4">
    <source>
        <dbReference type="EMBL" id="HGY54811.1"/>
    </source>
</evidence>
<keyword evidence="2" id="KW-0560">Oxidoreductase</keyword>
<protein>
    <submittedName>
        <fullName evidence="4">SDR family oxidoreductase</fullName>
    </submittedName>
</protein>
<dbReference type="PRINTS" id="PR00081">
    <property type="entry name" value="GDHRDH"/>
</dbReference>
<comment type="similarity">
    <text evidence="1 3">Belongs to the short-chain dehydrogenases/reductases (SDR) family.</text>
</comment>
<evidence type="ECO:0000256" key="3">
    <source>
        <dbReference type="RuleBase" id="RU000363"/>
    </source>
</evidence>
<name>A0A7V4WUY5_CALAY</name>
<dbReference type="PANTHER" id="PTHR44196">
    <property type="entry name" value="DEHYDROGENASE/REDUCTASE SDR FAMILY MEMBER 7B"/>
    <property type="match status" value="1"/>
</dbReference>
<dbReference type="NCBIfam" id="NF006123">
    <property type="entry name" value="PRK08267.1"/>
    <property type="match status" value="1"/>
</dbReference>
<dbReference type="PRINTS" id="PR00080">
    <property type="entry name" value="SDRFAMILY"/>
</dbReference>
<reference evidence="4" key="1">
    <citation type="journal article" date="2020" name="mSystems">
        <title>Genome- and Community-Level Interaction Insights into Carbon Utilization and Element Cycling Functions of Hydrothermarchaeota in Hydrothermal Sediment.</title>
        <authorList>
            <person name="Zhou Z."/>
            <person name="Liu Y."/>
            <person name="Xu W."/>
            <person name="Pan J."/>
            <person name="Luo Z.H."/>
            <person name="Li M."/>
        </authorList>
    </citation>
    <scope>NUCLEOTIDE SEQUENCE [LARGE SCALE GENOMIC DNA]</scope>
    <source>
        <strain evidence="4">HyVt-577</strain>
    </source>
</reference>
<organism evidence="4">
    <name type="scientific">Caldithrix abyssi</name>
    <dbReference type="NCBI Taxonomy" id="187145"/>
    <lineage>
        <taxon>Bacteria</taxon>
        <taxon>Pseudomonadati</taxon>
        <taxon>Calditrichota</taxon>
        <taxon>Calditrichia</taxon>
        <taxon>Calditrichales</taxon>
        <taxon>Calditrichaceae</taxon>
        <taxon>Caldithrix</taxon>
    </lineage>
</organism>
<dbReference type="InterPro" id="IPR036291">
    <property type="entry name" value="NAD(P)-bd_dom_sf"/>
</dbReference>
<proteinExistence type="inferred from homology"/>
<dbReference type="InterPro" id="IPR002347">
    <property type="entry name" value="SDR_fam"/>
</dbReference>
<comment type="caution">
    <text evidence="4">The sequence shown here is derived from an EMBL/GenBank/DDBJ whole genome shotgun (WGS) entry which is preliminary data.</text>
</comment>
<dbReference type="Gene3D" id="3.40.50.720">
    <property type="entry name" value="NAD(P)-binding Rossmann-like Domain"/>
    <property type="match status" value="1"/>
</dbReference>
<dbReference type="Proteomes" id="UP000885779">
    <property type="component" value="Unassembled WGS sequence"/>
</dbReference>
<dbReference type="SUPFAM" id="SSF51735">
    <property type="entry name" value="NAD(P)-binding Rossmann-fold domains"/>
    <property type="match status" value="1"/>
</dbReference>
<dbReference type="PANTHER" id="PTHR44196:SF1">
    <property type="entry name" value="DEHYDROGENASE_REDUCTASE SDR FAMILY MEMBER 7B"/>
    <property type="match status" value="1"/>
</dbReference>
<dbReference type="GO" id="GO:0016020">
    <property type="term" value="C:membrane"/>
    <property type="evidence" value="ECO:0007669"/>
    <property type="project" value="TreeGrafter"/>
</dbReference>
<gene>
    <name evidence="4" type="ORF">ENK44_03830</name>
</gene>
<accession>A0A7V4WUY5</accession>
<evidence type="ECO:0000256" key="1">
    <source>
        <dbReference type="ARBA" id="ARBA00006484"/>
    </source>
</evidence>